<evidence type="ECO:0000313" key="18">
    <source>
        <dbReference type="Proteomes" id="UP000661691"/>
    </source>
</evidence>
<comment type="catalytic activity">
    <reaction evidence="11 12">
        <text>tRNA(Ser) + L-serine + ATP = L-seryl-tRNA(Ser) + AMP + diphosphate + H(+)</text>
        <dbReference type="Rhea" id="RHEA:12292"/>
        <dbReference type="Rhea" id="RHEA-COMP:9669"/>
        <dbReference type="Rhea" id="RHEA-COMP:9703"/>
        <dbReference type="ChEBI" id="CHEBI:15378"/>
        <dbReference type="ChEBI" id="CHEBI:30616"/>
        <dbReference type="ChEBI" id="CHEBI:33019"/>
        <dbReference type="ChEBI" id="CHEBI:33384"/>
        <dbReference type="ChEBI" id="CHEBI:78442"/>
        <dbReference type="ChEBI" id="CHEBI:78533"/>
        <dbReference type="ChEBI" id="CHEBI:456215"/>
        <dbReference type="EC" id="6.1.1.11"/>
    </reaction>
</comment>
<dbReference type="InterPro" id="IPR033729">
    <property type="entry name" value="SerRS_core"/>
</dbReference>
<evidence type="ECO:0000256" key="4">
    <source>
        <dbReference type="ARBA" id="ARBA00022490"/>
    </source>
</evidence>
<dbReference type="InterPro" id="IPR006195">
    <property type="entry name" value="aa-tRNA-synth_II"/>
</dbReference>
<dbReference type="GO" id="GO:0005524">
    <property type="term" value="F:ATP binding"/>
    <property type="evidence" value="ECO:0007669"/>
    <property type="project" value="UniProtKB-UniRule"/>
</dbReference>
<keyword evidence="7 12" id="KW-0067">ATP-binding</keyword>
<evidence type="ECO:0000256" key="15">
    <source>
        <dbReference type="SAM" id="Coils"/>
    </source>
</evidence>
<dbReference type="SUPFAM" id="SSF46589">
    <property type="entry name" value="tRNA-binding arm"/>
    <property type="match status" value="1"/>
</dbReference>
<evidence type="ECO:0000256" key="7">
    <source>
        <dbReference type="ARBA" id="ARBA00022840"/>
    </source>
</evidence>
<dbReference type="PRINTS" id="PR00981">
    <property type="entry name" value="TRNASYNTHSER"/>
</dbReference>
<dbReference type="GO" id="GO:0016740">
    <property type="term" value="F:transferase activity"/>
    <property type="evidence" value="ECO:0007669"/>
    <property type="project" value="UniProtKB-ARBA"/>
</dbReference>
<feature type="binding site" evidence="12 13">
    <location>
        <position position="285"/>
    </location>
    <ligand>
        <name>L-serine</name>
        <dbReference type="ChEBI" id="CHEBI:33384"/>
    </ligand>
</feature>
<sequence length="425" mass="48820">MLDIKQVRNQLSDVKTQLQKRKGQFDELDQVHNLDQQKREIIQEVEQLKNKRNLVSKEIAQKKKAKENADQEILEMRQVGDKIKSLDDDLRQIDENVHHMMLTLPNLPHESVPVGEDEEENQFVRQWGEVPQFDFAKKAHWELAEELDLLDFERGAKVSGTRFVFYKGLGARLERALMNFMLDLHTDQYGFTEILPPNIVNRGTLLGSGQLPKFEEDVFKVEGDDKYLIPTSEPAIVNYHQNEILDGESLPLQYAGFSACFRSEAGSAGRDTRGLIRLHQFYKVEMIKFTHPDESYHELEKMTAQAEAILQKLELPYRVVNLCSGDLGFAAAKTYDLEVWMPSNDTYREISSCSNTVDFQARRANIRFRQNKKDKPEFLHILNGSGLAIDRTVAAILENGQQADGSIRIPEVLRSYMGGRTHINK</sequence>
<name>A0A926N5N7_9BACL</name>
<dbReference type="InterPro" id="IPR042103">
    <property type="entry name" value="SerRS_1_N_sf"/>
</dbReference>
<keyword evidence="5 12" id="KW-0436">Ligase</keyword>
<evidence type="ECO:0000256" key="1">
    <source>
        <dbReference type="ARBA" id="ARBA00004496"/>
    </source>
</evidence>
<dbReference type="CDD" id="cd00770">
    <property type="entry name" value="SerRS_core"/>
    <property type="match status" value="1"/>
</dbReference>
<protein>
    <recommendedName>
        <fullName evidence="12">Serine--tRNA ligase</fullName>
        <ecNumber evidence="12">6.1.1.11</ecNumber>
    </recommendedName>
    <alternativeName>
        <fullName evidence="12">Seryl-tRNA synthetase</fullName>
        <shortName evidence="12">SerRS</shortName>
    </alternativeName>
    <alternativeName>
        <fullName evidence="12">Seryl-tRNA(Ser/Sec) synthetase</fullName>
    </alternativeName>
</protein>
<feature type="binding site" evidence="13">
    <location>
        <position position="231"/>
    </location>
    <ligand>
        <name>L-serine</name>
        <dbReference type="ChEBI" id="CHEBI:33384"/>
    </ligand>
</feature>
<feature type="binding site" evidence="12">
    <location>
        <begin position="231"/>
        <end position="233"/>
    </location>
    <ligand>
        <name>L-serine</name>
        <dbReference type="ChEBI" id="CHEBI:33384"/>
    </ligand>
</feature>
<evidence type="ECO:0000256" key="8">
    <source>
        <dbReference type="ARBA" id="ARBA00022917"/>
    </source>
</evidence>
<dbReference type="PIRSF" id="PIRSF001529">
    <property type="entry name" value="Ser-tRNA-synth_IIa"/>
    <property type="match status" value="1"/>
</dbReference>
<feature type="binding site" evidence="12 14">
    <location>
        <begin position="262"/>
        <end position="264"/>
    </location>
    <ligand>
        <name>ATP</name>
        <dbReference type="ChEBI" id="CHEBI:30616"/>
    </ligand>
</feature>
<evidence type="ECO:0000256" key="6">
    <source>
        <dbReference type="ARBA" id="ARBA00022741"/>
    </source>
</evidence>
<keyword evidence="6 12" id="KW-0547">Nucleotide-binding</keyword>
<comment type="subcellular location">
    <subcellularLocation>
        <location evidence="1 12">Cytoplasm</location>
    </subcellularLocation>
</comment>
<dbReference type="GO" id="GO:0006434">
    <property type="term" value="P:seryl-tRNA aminoacylation"/>
    <property type="evidence" value="ECO:0007669"/>
    <property type="project" value="UniProtKB-UniRule"/>
</dbReference>
<dbReference type="AlphaFoldDB" id="A0A926N5N7"/>
<dbReference type="NCBIfam" id="TIGR00414">
    <property type="entry name" value="serS"/>
    <property type="match status" value="1"/>
</dbReference>
<comment type="caution">
    <text evidence="17">The sequence shown here is derived from an EMBL/GenBank/DDBJ whole genome shotgun (WGS) entry which is preliminary data.</text>
</comment>
<dbReference type="EC" id="6.1.1.11" evidence="12"/>
<evidence type="ECO:0000256" key="12">
    <source>
        <dbReference type="HAMAP-Rule" id="MF_00176"/>
    </source>
</evidence>
<evidence type="ECO:0000256" key="11">
    <source>
        <dbReference type="ARBA" id="ARBA00048823"/>
    </source>
</evidence>
<accession>A0A926N5N7</accession>
<feature type="binding site" evidence="12">
    <location>
        <position position="385"/>
    </location>
    <ligand>
        <name>L-serine</name>
        <dbReference type="ChEBI" id="CHEBI:33384"/>
    </ligand>
</feature>
<organism evidence="17 18">
    <name type="scientific">Polycladospora coralii</name>
    <dbReference type="NCBI Taxonomy" id="2771432"/>
    <lineage>
        <taxon>Bacteria</taxon>
        <taxon>Bacillati</taxon>
        <taxon>Bacillota</taxon>
        <taxon>Bacilli</taxon>
        <taxon>Bacillales</taxon>
        <taxon>Thermoactinomycetaceae</taxon>
        <taxon>Polycladospora</taxon>
    </lineage>
</organism>
<keyword evidence="8 12" id="KW-0648">Protein biosynthesis</keyword>
<dbReference type="InterPro" id="IPR015866">
    <property type="entry name" value="Ser-tRNA-synth_1_N"/>
</dbReference>
<dbReference type="GO" id="GO:0140096">
    <property type="term" value="F:catalytic activity, acting on a protein"/>
    <property type="evidence" value="ECO:0007669"/>
    <property type="project" value="UniProtKB-ARBA"/>
</dbReference>
<proteinExistence type="inferred from homology"/>
<dbReference type="GO" id="GO:0004828">
    <property type="term" value="F:serine-tRNA ligase activity"/>
    <property type="evidence" value="ECO:0007669"/>
    <property type="project" value="UniProtKB-UniRule"/>
</dbReference>
<dbReference type="RefSeq" id="WP_191139385.1">
    <property type="nucleotide sequence ID" value="NZ_JACXAG020000003.1"/>
</dbReference>
<dbReference type="HAMAP" id="MF_00176">
    <property type="entry name" value="Ser_tRNA_synth_type1"/>
    <property type="match status" value="1"/>
</dbReference>
<comment type="subunit">
    <text evidence="12">Homodimer. The tRNA molecule binds across the dimer.</text>
</comment>
<evidence type="ECO:0000256" key="10">
    <source>
        <dbReference type="ARBA" id="ARBA00047929"/>
    </source>
</evidence>
<dbReference type="EMBL" id="JACXAH010000008">
    <property type="protein sequence ID" value="MBD1371959.1"/>
    <property type="molecule type" value="Genomic_DNA"/>
</dbReference>
<dbReference type="Pfam" id="PF02403">
    <property type="entry name" value="Seryl_tRNA_N"/>
    <property type="match status" value="1"/>
</dbReference>
<dbReference type="InterPro" id="IPR002317">
    <property type="entry name" value="Ser-tRNA-ligase_type_1"/>
</dbReference>
<comment type="caution">
    <text evidence="12">Lacks conserved residue(s) required for the propagation of feature annotation.</text>
</comment>
<evidence type="ECO:0000256" key="14">
    <source>
        <dbReference type="PIRSR" id="PIRSR001529-2"/>
    </source>
</evidence>
<feature type="domain" description="Aminoacyl-transfer RNA synthetases class-II family profile" evidence="16">
    <location>
        <begin position="172"/>
        <end position="410"/>
    </location>
</feature>
<dbReference type="PROSITE" id="PS50862">
    <property type="entry name" value="AA_TRNA_LIGASE_II"/>
    <property type="match status" value="1"/>
</dbReference>
<evidence type="ECO:0000259" key="16">
    <source>
        <dbReference type="PROSITE" id="PS50862"/>
    </source>
</evidence>
<comment type="similarity">
    <text evidence="3 12">Belongs to the class-II aminoacyl-tRNA synthetase family. Type-1 seryl-tRNA synthetase subfamily.</text>
</comment>
<evidence type="ECO:0000256" key="9">
    <source>
        <dbReference type="ARBA" id="ARBA00023146"/>
    </source>
</evidence>
<dbReference type="PANTHER" id="PTHR43697">
    <property type="entry name" value="SERYL-TRNA SYNTHETASE"/>
    <property type="match status" value="1"/>
</dbReference>
<comment type="pathway">
    <text evidence="2 12">Aminoacyl-tRNA biosynthesis; selenocysteinyl-tRNA(Sec) biosynthesis; L-seryl-tRNA(Sec) from L-serine and tRNA(Sec): step 1/1.</text>
</comment>
<comment type="catalytic activity">
    <reaction evidence="10 12">
        <text>tRNA(Sec) + L-serine + ATP = L-seryl-tRNA(Sec) + AMP + diphosphate + H(+)</text>
        <dbReference type="Rhea" id="RHEA:42580"/>
        <dbReference type="Rhea" id="RHEA-COMP:9742"/>
        <dbReference type="Rhea" id="RHEA-COMP:10128"/>
        <dbReference type="ChEBI" id="CHEBI:15378"/>
        <dbReference type="ChEBI" id="CHEBI:30616"/>
        <dbReference type="ChEBI" id="CHEBI:33019"/>
        <dbReference type="ChEBI" id="CHEBI:33384"/>
        <dbReference type="ChEBI" id="CHEBI:78442"/>
        <dbReference type="ChEBI" id="CHEBI:78533"/>
        <dbReference type="ChEBI" id="CHEBI:456215"/>
        <dbReference type="EC" id="6.1.1.11"/>
    </reaction>
</comment>
<keyword evidence="18" id="KW-1185">Reference proteome</keyword>
<dbReference type="SUPFAM" id="SSF55681">
    <property type="entry name" value="Class II aaRS and biotin synthetases"/>
    <property type="match status" value="1"/>
</dbReference>
<dbReference type="PANTHER" id="PTHR43697:SF1">
    <property type="entry name" value="SERINE--TRNA LIGASE"/>
    <property type="match status" value="1"/>
</dbReference>
<evidence type="ECO:0000256" key="13">
    <source>
        <dbReference type="PIRSR" id="PIRSR001529-1"/>
    </source>
</evidence>
<evidence type="ECO:0000256" key="3">
    <source>
        <dbReference type="ARBA" id="ARBA00010728"/>
    </source>
</evidence>
<dbReference type="InterPro" id="IPR045864">
    <property type="entry name" value="aa-tRNA-synth_II/BPL/LPL"/>
</dbReference>
<dbReference type="GO" id="GO:0016260">
    <property type="term" value="P:selenocysteine biosynthetic process"/>
    <property type="evidence" value="ECO:0007669"/>
    <property type="project" value="UniProtKB-UniRule"/>
</dbReference>
<keyword evidence="15" id="KW-0175">Coiled coil</keyword>
<feature type="coiled-coil region" evidence="15">
    <location>
        <begin position="4"/>
        <end position="96"/>
    </location>
</feature>
<keyword evidence="9 12" id="KW-0030">Aminoacyl-tRNA synthetase</keyword>
<reference evidence="18" key="1">
    <citation type="submission" date="2022-10" db="EMBL/GenBank/DDBJ databases">
        <title>A novel bacterium of genus Hazenella, isolated from South China Sea.</title>
        <authorList>
            <person name="Huang H."/>
            <person name="Mo K."/>
            <person name="Hu Y."/>
        </authorList>
    </citation>
    <scope>NUCLEOTIDE SEQUENCE [LARGE SCALE GENOMIC DNA]</scope>
    <source>
        <strain evidence="18">IB182357</strain>
    </source>
</reference>
<evidence type="ECO:0000256" key="5">
    <source>
        <dbReference type="ARBA" id="ARBA00022598"/>
    </source>
</evidence>
<feature type="binding site" evidence="13">
    <location>
        <position position="383"/>
    </location>
    <ligand>
        <name>L-serine</name>
        <dbReference type="ChEBI" id="CHEBI:33384"/>
    </ligand>
</feature>
<evidence type="ECO:0000313" key="17">
    <source>
        <dbReference type="EMBL" id="MBD1371959.1"/>
    </source>
</evidence>
<feature type="binding site" evidence="13">
    <location>
        <position position="262"/>
    </location>
    <ligand>
        <name>L-serine</name>
        <dbReference type="ChEBI" id="CHEBI:33384"/>
    </ligand>
</feature>
<dbReference type="Gene3D" id="1.10.287.40">
    <property type="entry name" value="Serine-tRNA synthetase, tRNA binding domain"/>
    <property type="match status" value="1"/>
</dbReference>
<comment type="function">
    <text evidence="12">Catalyzes the attachment of serine to tRNA(Ser). Is also able to aminoacylate tRNA(Sec) with serine, to form the misacylated tRNA L-seryl-tRNA(Sec), which will be further converted into selenocysteinyl-tRNA(Sec).</text>
</comment>
<dbReference type="Pfam" id="PF00587">
    <property type="entry name" value="tRNA-synt_2b"/>
    <property type="match status" value="1"/>
</dbReference>
<keyword evidence="4 12" id="KW-0963">Cytoplasm</keyword>
<gene>
    <name evidence="12 17" type="primary">serS</name>
    <name evidence="17" type="ORF">IC620_06250</name>
</gene>
<dbReference type="GO" id="GO:0005737">
    <property type="term" value="C:cytoplasm"/>
    <property type="evidence" value="ECO:0007669"/>
    <property type="project" value="UniProtKB-SubCell"/>
</dbReference>
<feature type="binding site" evidence="12 14">
    <location>
        <begin position="349"/>
        <end position="352"/>
    </location>
    <ligand>
        <name>ATP</name>
        <dbReference type="ChEBI" id="CHEBI:30616"/>
    </ligand>
</feature>
<dbReference type="InterPro" id="IPR010978">
    <property type="entry name" value="tRNA-bd_arm"/>
</dbReference>
<dbReference type="Proteomes" id="UP000661691">
    <property type="component" value="Unassembled WGS sequence"/>
</dbReference>
<evidence type="ECO:0000256" key="2">
    <source>
        <dbReference type="ARBA" id="ARBA00005045"/>
    </source>
</evidence>
<comment type="domain">
    <text evidence="12">Consists of two distinct domains, a catalytic core and a N-terminal extension that is involved in tRNA binding.</text>
</comment>
<dbReference type="InterPro" id="IPR002314">
    <property type="entry name" value="aa-tRNA-synt_IIb"/>
</dbReference>
<dbReference type="Gene3D" id="3.30.930.10">
    <property type="entry name" value="Bira Bifunctional Protein, Domain 2"/>
    <property type="match status" value="1"/>
</dbReference>